<evidence type="ECO:0000259" key="7">
    <source>
        <dbReference type="PROSITE" id="PS50240"/>
    </source>
</evidence>
<dbReference type="PANTHER" id="PTHR24256">
    <property type="entry name" value="TRYPTASE-RELATED"/>
    <property type="match status" value="1"/>
</dbReference>
<proteinExistence type="inferred from homology"/>
<keyword evidence="2" id="KW-1015">Disulfide bond</keyword>
<dbReference type="SUPFAM" id="SSF50494">
    <property type="entry name" value="Trypsin-like serine proteases"/>
    <property type="match status" value="1"/>
</dbReference>
<dbReference type="InterPro" id="IPR018114">
    <property type="entry name" value="TRYPSIN_HIS"/>
</dbReference>
<comment type="caution">
    <text evidence="8">The sequence shown here is derived from an EMBL/GenBank/DDBJ whole genome shotgun (WGS) entry which is preliminary data.</text>
</comment>
<dbReference type="Pfam" id="PF00089">
    <property type="entry name" value="Trypsin"/>
    <property type="match status" value="2"/>
</dbReference>
<organism evidence="8 9">
    <name type="scientific">Megalurothrips usitatus</name>
    <name type="common">bean blossom thrips</name>
    <dbReference type="NCBI Taxonomy" id="439358"/>
    <lineage>
        <taxon>Eukaryota</taxon>
        <taxon>Metazoa</taxon>
        <taxon>Ecdysozoa</taxon>
        <taxon>Arthropoda</taxon>
        <taxon>Hexapoda</taxon>
        <taxon>Insecta</taxon>
        <taxon>Pterygota</taxon>
        <taxon>Neoptera</taxon>
        <taxon>Paraneoptera</taxon>
        <taxon>Thysanoptera</taxon>
        <taxon>Terebrantia</taxon>
        <taxon>Thripoidea</taxon>
        <taxon>Thripidae</taxon>
        <taxon>Megalurothrips</taxon>
    </lineage>
</organism>
<dbReference type="CDD" id="cd00190">
    <property type="entry name" value="Tryp_SPc"/>
    <property type="match status" value="1"/>
</dbReference>
<dbReference type="InterPro" id="IPR001254">
    <property type="entry name" value="Trypsin_dom"/>
</dbReference>
<name>A0AAV7XFT8_9NEOP</name>
<evidence type="ECO:0000256" key="4">
    <source>
        <dbReference type="ARBA" id="ARBA00024195"/>
    </source>
</evidence>
<dbReference type="InterPro" id="IPR009003">
    <property type="entry name" value="Peptidase_S1_PA"/>
</dbReference>
<feature type="compositionally biased region" description="Pro residues" evidence="6">
    <location>
        <begin position="30"/>
        <end position="44"/>
    </location>
</feature>
<evidence type="ECO:0000256" key="2">
    <source>
        <dbReference type="ARBA" id="ARBA00023157"/>
    </source>
</evidence>
<accession>A0AAV7XFT8</accession>
<keyword evidence="9" id="KW-1185">Reference proteome</keyword>
<dbReference type="PRINTS" id="PR00722">
    <property type="entry name" value="CHYMOTRYPSIN"/>
</dbReference>
<dbReference type="InterPro" id="IPR051487">
    <property type="entry name" value="Ser/Thr_Proteases_Immune/Dev"/>
</dbReference>
<keyword evidence="1" id="KW-0732">Signal</keyword>
<comment type="similarity">
    <text evidence="4">Belongs to the peptidase S1 family. CLIP subfamily.</text>
</comment>
<dbReference type="PROSITE" id="PS00135">
    <property type="entry name" value="TRYPSIN_SER"/>
    <property type="match status" value="1"/>
</dbReference>
<dbReference type="PROSITE" id="PS50240">
    <property type="entry name" value="TRYPSIN_DOM"/>
    <property type="match status" value="1"/>
</dbReference>
<feature type="region of interest" description="Disordered" evidence="6">
    <location>
        <begin position="219"/>
        <end position="244"/>
    </location>
</feature>
<keyword evidence="5" id="KW-0378">Hydrolase</keyword>
<feature type="region of interest" description="Disordered" evidence="6">
    <location>
        <begin position="17"/>
        <end position="51"/>
    </location>
</feature>
<dbReference type="AlphaFoldDB" id="A0AAV7XFT8"/>
<evidence type="ECO:0000256" key="5">
    <source>
        <dbReference type="RuleBase" id="RU363034"/>
    </source>
</evidence>
<dbReference type="Proteomes" id="UP001075354">
    <property type="component" value="Chromosome 12"/>
</dbReference>
<evidence type="ECO:0000256" key="1">
    <source>
        <dbReference type="ARBA" id="ARBA00022729"/>
    </source>
</evidence>
<dbReference type="Gene3D" id="2.40.10.10">
    <property type="entry name" value="Trypsin-like serine proteases"/>
    <property type="match status" value="2"/>
</dbReference>
<dbReference type="PROSITE" id="PS00134">
    <property type="entry name" value="TRYPSIN_HIS"/>
    <property type="match status" value="1"/>
</dbReference>
<feature type="domain" description="Peptidase S1" evidence="7">
    <location>
        <begin position="80"/>
        <end position="353"/>
    </location>
</feature>
<dbReference type="GO" id="GO:0006508">
    <property type="term" value="P:proteolysis"/>
    <property type="evidence" value="ECO:0007669"/>
    <property type="project" value="UniProtKB-KW"/>
</dbReference>
<evidence type="ECO:0000313" key="8">
    <source>
        <dbReference type="EMBL" id="KAJ1522315.1"/>
    </source>
</evidence>
<evidence type="ECO:0000256" key="6">
    <source>
        <dbReference type="SAM" id="MobiDB-lite"/>
    </source>
</evidence>
<dbReference type="FunFam" id="2.40.10.10:FF:000028">
    <property type="entry name" value="Serine protease easter"/>
    <property type="match status" value="1"/>
</dbReference>
<keyword evidence="5" id="KW-0645">Protease</keyword>
<dbReference type="EMBL" id="JAPTSV010000012">
    <property type="protein sequence ID" value="KAJ1522315.1"/>
    <property type="molecule type" value="Genomic_DNA"/>
</dbReference>
<sequence>MSTESIFFPNSAFLTGALPSNNNNNNAITQPPPSRPPSRPPGATAPPGSMARQKCVEYERYAPTARYGIDKDCVPNHTYPIGGNPAIAREFAHMALLGYGGRPESLQYLCGGSLISTMWVMTAAHCLFADEDPVSHALLGELVRDRTDDDAYPQLIPVAQAVAHPDFKRPAYYNDIALLRLQWSPNMTTEHVRPACLQVDRQLEKEKVYLTGWGFTTRGKPAPRAARPPPLSAPPHAGSVSPAGGNPATALMEVALYRTKYEDCAKRYTGPQVRRFMPRGVDDETQLCAGADQLLKDACKGDSGGPIQSPVIKETCMYKLVGVVSLGLGCGFAQPGIYTRVSHYVPWIESVVWPDP</sequence>
<dbReference type="InterPro" id="IPR033116">
    <property type="entry name" value="TRYPSIN_SER"/>
</dbReference>
<protein>
    <recommendedName>
        <fullName evidence="7">Peptidase S1 domain-containing protein</fullName>
    </recommendedName>
</protein>
<dbReference type="SMART" id="SM00020">
    <property type="entry name" value="Tryp_SPc"/>
    <property type="match status" value="1"/>
</dbReference>
<gene>
    <name evidence="8" type="ORF">ONE63_002612</name>
</gene>
<evidence type="ECO:0000256" key="3">
    <source>
        <dbReference type="ARBA" id="ARBA00023180"/>
    </source>
</evidence>
<dbReference type="GO" id="GO:0004252">
    <property type="term" value="F:serine-type endopeptidase activity"/>
    <property type="evidence" value="ECO:0007669"/>
    <property type="project" value="InterPro"/>
</dbReference>
<keyword evidence="3" id="KW-0325">Glycoprotein</keyword>
<keyword evidence="5" id="KW-0720">Serine protease</keyword>
<evidence type="ECO:0000313" key="9">
    <source>
        <dbReference type="Proteomes" id="UP001075354"/>
    </source>
</evidence>
<dbReference type="InterPro" id="IPR043504">
    <property type="entry name" value="Peptidase_S1_PA_chymotrypsin"/>
</dbReference>
<reference evidence="8" key="1">
    <citation type="submission" date="2022-12" db="EMBL/GenBank/DDBJ databases">
        <title>Chromosome-level genome assembly of the bean flower thrips Megalurothrips usitatus.</title>
        <authorList>
            <person name="Ma L."/>
            <person name="Liu Q."/>
            <person name="Li H."/>
            <person name="Cai W."/>
        </authorList>
    </citation>
    <scope>NUCLEOTIDE SEQUENCE</scope>
    <source>
        <strain evidence="8">Cailab_2022a</strain>
    </source>
</reference>
<dbReference type="InterPro" id="IPR001314">
    <property type="entry name" value="Peptidase_S1A"/>
</dbReference>